<protein>
    <submittedName>
        <fullName evidence="1">Uncharacterized protein</fullName>
    </submittedName>
</protein>
<dbReference type="Proteomes" id="UP000199034">
    <property type="component" value="Unassembled WGS sequence"/>
</dbReference>
<proteinExistence type="predicted"/>
<gene>
    <name evidence="1" type="ORF">SAMN05421872_11164</name>
</gene>
<dbReference type="RefSeq" id="WP_090859766.1">
    <property type="nucleotide sequence ID" value="NZ_FMZM01000011.1"/>
</dbReference>
<keyword evidence="2" id="KW-1185">Reference proteome</keyword>
<accession>A0A1G6XUW6</accession>
<reference evidence="1 2" key="1">
    <citation type="submission" date="2016-10" db="EMBL/GenBank/DDBJ databases">
        <authorList>
            <person name="de Groot N.N."/>
        </authorList>
    </citation>
    <scope>NUCLEOTIDE SEQUENCE [LARGE SCALE GENOMIC DNA]</scope>
    <source>
        <strain evidence="1 2">CGMCC 4.6858</strain>
    </source>
</reference>
<sequence length="113" mass="12405">MELVEVALPTRLVVGPTRTFPLHHSHTSLTRGLEPGEELVIVDADGEYHAAAVTDIAFTLDDTVYVLQTGVRLPEELAIARLESADGVRRGDVDGVVDLIGEMLRRSRRTEET</sequence>
<organism evidence="1 2">
    <name type="scientific">Nocardioides lianchengensis</name>
    <dbReference type="NCBI Taxonomy" id="1045774"/>
    <lineage>
        <taxon>Bacteria</taxon>
        <taxon>Bacillati</taxon>
        <taxon>Actinomycetota</taxon>
        <taxon>Actinomycetes</taxon>
        <taxon>Propionibacteriales</taxon>
        <taxon>Nocardioidaceae</taxon>
        <taxon>Nocardioides</taxon>
    </lineage>
</organism>
<dbReference type="STRING" id="1045774.SAMN05421872_11164"/>
<evidence type="ECO:0000313" key="2">
    <source>
        <dbReference type="Proteomes" id="UP000199034"/>
    </source>
</evidence>
<evidence type="ECO:0000313" key="1">
    <source>
        <dbReference type="EMBL" id="SDD81166.1"/>
    </source>
</evidence>
<dbReference type="AlphaFoldDB" id="A0A1G6XUW6"/>
<dbReference type="OrthoDB" id="3787461at2"/>
<name>A0A1G6XUW6_9ACTN</name>
<dbReference type="EMBL" id="FMZM01000011">
    <property type="protein sequence ID" value="SDD81166.1"/>
    <property type="molecule type" value="Genomic_DNA"/>
</dbReference>